<gene>
    <name evidence="5" type="ORF">B0A49_03554</name>
</gene>
<evidence type="ECO:0000259" key="4">
    <source>
        <dbReference type="PROSITE" id="PS50056"/>
    </source>
</evidence>
<dbReference type="InterPro" id="IPR000242">
    <property type="entry name" value="PTP_cat"/>
</dbReference>
<organism evidence="5 6">
    <name type="scientific">Cryomyces minteri</name>
    <dbReference type="NCBI Taxonomy" id="331657"/>
    <lineage>
        <taxon>Eukaryota</taxon>
        <taxon>Fungi</taxon>
        <taxon>Dikarya</taxon>
        <taxon>Ascomycota</taxon>
        <taxon>Pezizomycotina</taxon>
        <taxon>Dothideomycetes</taxon>
        <taxon>Dothideomycetes incertae sedis</taxon>
        <taxon>Cryomyces</taxon>
    </lineage>
</organism>
<keyword evidence="6" id="KW-1185">Reference proteome</keyword>
<evidence type="ECO:0000259" key="3">
    <source>
        <dbReference type="PROSITE" id="PS50055"/>
    </source>
</evidence>
<dbReference type="Proteomes" id="UP000308768">
    <property type="component" value="Unassembled WGS sequence"/>
</dbReference>
<protein>
    <recommendedName>
        <fullName evidence="7">Tyrosine-protein phosphatase 2</fullName>
    </recommendedName>
</protein>
<feature type="compositionally biased region" description="Polar residues" evidence="2">
    <location>
        <begin position="60"/>
        <end position="73"/>
    </location>
</feature>
<dbReference type="PROSITE" id="PS50055">
    <property type="entry name" value="TYR_PHOSPHATASE_PTP"/>
    <property type="match status" value="1"/>
</dbReference>
<evidence type="ECO:0000256" key="2">
    <source>
        <dbReference type="SAM" id="MobiDB-lite"/>
    </source>
</evidence>
<evidence type="ECO:0000313" key="6">
    <source>
        <dbReference type="Proteomes" id="UP000308768"/>
    </source>
</evidence>
<feature type="compositionally biased region" description="Low complexity" evidence="2">
    <location>
        <begin position="42"/>
        <end position="59"/>
    </location>
</feature>
<dbReference type="PANTHER" id="PTHR19134:SF449">
    <property type="entry name" value="TYROSINE-PROTEIN PHOSPHATASE 1"/>
    <property type="match status" value="1"/>
</dbReference>
<dbReference type="Pfam" id="PF00102">
    <property type="entry name" value="Y_phosphatase"/>
    <property type="match status" value="1"/>
</dbReference>
<dbReference type="InterPro" id="IPR000387">
    <property type="entry name" value="Tyr_Pase_dom"/>
</dbReference>
<evidence type="ECO:0000313" key="5">
    <source>
        <dbReference type="EMBL" id="TKA79314.1"/>
    </source>
</evidence>
<dbReference type="PANTHER" id="PTHR19134">
    <property type="entry name" value="RECEPTOR-TYPE TYROSINE-PROTEIN PHOSPHATASE"/>
    <property type="match status" value="1"/>
</dbReference>
<feature type="region of interest" description="Disordered" evidence="2">
    <location>
        <begin position="387"/>
        <end position="429"/>
    </location>
</feature>
<dbReference type="InterPro" id="IPR003595">
    <property type="entry name" value="Tyr_Pase_cat"/>
</dbReference>
<dbReference type="EMBL" id="NAJN01000104">
    <property type="protein sequence ID" value="TKA79314.1"/>
    <property type="molecule type" value="Genomic_DNA"/>
</dbReference>
<feature type="domain" description="Tyrosine-protein phosphatase" evidence="3">
    <location>
        <begin position="125"/>
        <end position="379"/>
    </location>
</feature>
<feature type="compositionally biased region" description="Basic and acidic residues" evidence="2">
    <location>
        <begin position="419"/>
        <end position="429"/>
    </location>
</feature>
<dbReference type="InterPro" id="IPR050348">
    <property type="entry name" value="Protein-Tyr_Phosphatase"/>
</dbReference>
<dbReference type="InterPro" id="IPR016130">
    <property type="entry name" value="Tyr_Pase_AS"/>
</dbReference>
<dbReference type="CDD" id="cd18533">
    <property type="entry name" value="PTP_fungal"/>
    <property type="match status" value="1"/>
</dbReference>
<dbReference type="Gene3D" id="3.90.190.10">
    <property type="entry name" value="Protein tyrosine phosphatase superfamily"/>
    <property type="match status" value="1"/>
</dbReference>
<feature type="domain" description="Tyrosine specific protein phosphatases" evidence="4">
    <location>
        <begin position="288"/>
        <end position="370"/>
    </location>
</feature>
<dbReference type="OrthoDB" id="10253954at2759"/>
<dbReference type="SMART" id="SM00194">
    <property type="entry name" value="PTPc"/>
    <property type="match status" value="1"/>
</dbReference>
<evidence type="ECO:0008006" key="7">
    <source>
        <dbReference type="Google" id="ProtNLM"/>
    </source>
</evidence>
<dbReference type="AlphaFoldDB" id="A0A4U0XPG7"/>
<reference evidence="5 6" key="1">
    <citation type="submission" date="2017-03" db="EMBL/GenBank/DDBJ databases">
        <title>Genomes of endolithic fungi from Antarctica.</title>
        <authorList>
            <person name="Coleine C."/>
            <person name="Masonjones S."/>
            <person name="Stajich J.E."/>
        </authorList>
    </citation>
    <scope>NUCLEOTIDE SEQUENCE [LARGE SCALE GENOMIC DNA]</scope>
    <source>
        <strain evidence="5 6">CCFEE 5187</strain>
    </source>
</reference>
<proteinExistence type="inferred from homology"/>
<dbReference type="PROSITE" id="PS00383">
    <property type="entry name" value="TYR_PHOSPHATASE_1"/>
    <property type="match status" value="1"/>
</dbReference>
<dbReference type="SUPFAM" id="SSF52799">
    <property type="entry name" value="(Phosphotyrosine protein) phosphatases II"/>
    <property type="match status" value="1"/>
</dbReference>
<dbReference type="PROSITE" id="PS50056">
    <property type="entry name" value="TYR_PHOSPHATASE_2"/>
    <property type="match status" value="1"/>
</dbReference>
<dbReference type="STRING" id="331657.A0A4U0XPG7"/>
<feature type="compositionally biased region" description="Basic and acidic residues" evidence="2">
    <location>
        <begin position="394"/>
        <end position="411"/>
    </location>
</feature>
<evidence type="ECO:0000256" key="1">
    <source>
        <dbReference type="ARBA" id="ARBA00009649"/>
    </source>
</evidence>
<accession>A0A4U0XPG7</accession>
<name>A0A4U0XPG7_9PEZI</name>
<dbReference type="GO" id="GO:0004725">
    <property type="term" value="F:protein tyrosine phosphatase activity"/>
    <property type="evidence" value="ECO:0007669"/>
    <property type="project" value="InterPro"/>
</dbReference>
<dbReference type="InterPro" id="IPR029021">
    <property type="entry name" value="Prot-tyrosine_phosphatase-like"/>
</dbReference>
<sequence>MEEACRRQAYLLSRNPRLSVASTSASLDTLRALGRKAAGRGSEPSESTSLSETISSAPSNGSSSTLQAPTPNCTLPAFLKQSKAEKHAKFIDLEWQQRNRLAKGFTTTDPASEWARVSGDEVVARNRYVNVEPYLNKRVNLKVPEGHNDYINASPITLVSTTSGQERRYIATQGPKESSYSHIWRMIHHETNSPAVIVMLTKTHESGKEKCFEYYPTSPKTPLPLNASNEFGDGLQGRVSLVETIEDQPSRSTIRRLNLTLGGASKTVHHLLFTGWPDFLIPEGDDRLALLSLIQRSLVLNSSSATNPRIVHCSAGVGRSGTFIALDYLLSELASGALDAVPDDVDRIADTVNVLRRQRMMMVQGEPQFHFLYDVLREQWLERHAGQASSQAQEAKEDLKTDSEVERKAQETLKVSGEAARDADQIAKV</sequence>
<dbReference type="PRINTS" id="PR00700">
    <property type="entry name" value="PRTYPHPHTASE"/>
</dbReference>
<comment type="similarity">
    <text evidence="1">Belongs to the protein-tyrosine phosphatase family. Non-receptor class subfamily.</text>
</comment>
<comment type="caution">
    <text evidence="5">The sequence shown here is derived from an EMBL/GenBank/DDBJ whole genome shotgun (WGS) entry which is preliminary data.</text>
</comment>
<dbReference type="SMART" id="SM00404">
    <property type="entry name" value="PTPc_motif"/>
    <property type="match status" value="1"/>
</dbReference>
<feature type="region of interest" description="Disordered" evidence="2">
    <location>
        <begin position="35"/>
        <end position="74"/>
    </location>
</feature>